<gene>
    <name evidence="3" type="ORF">HT99x_001520</name>
    <name evidence="2" type="ORF">HT99x_01866</name>
</gene>
<evidence type="ECO:0000313" key="2">
    <source>
        <dbReference type="EMBL" id="KRG20946.1"/>
    </source>
</evidence>
<reference evidence="2" key="1">
    <citation type="submission" date="2015-09" db="EMBL/GenBank/DDBJ databases">
        <title>Draft Genome Sequences of Two Novel Amoeba-resistant Intranuclear Bacteria, Candidatus Berkiella cookevillensis and Candidatus Berkiella aquae.</title>
        <authorList>
            <person name="Mehari Y.T."/>
            <person name="Arivett B.A."/>
            <person name="Farone A.L."/>
            <person name="Gunderson J.H."/>
            <person name="Farone M.B."/>
        </authorList>
    </citation>
    <scope>NUCLEOTIDE SEQUENCE [LARGE SCALE GENOMIC DNA]</scope>
    <source>
        <strain evidence="2">HT99</strain>
    </source>
</reference>
<name>A0A0Q9YTA8_9GAMM</name>
<sequence>MRELTQSEVIIISAGISCIDSTTFNTLQQHAIRDGVSFSLITGAITFAMAYGLFANPYAGVGVSLVLAPYAAGLGYFSSSAWTIFS</sequence>
<proteinExistence type="predicted"/>
<keyword evidence="4" id="KW-1185">Reference proteome</keyword>
<reference evidence="3" key="3">
    <citation type="submission" date="2021-06" db="EMBL/GenBank/DDBJ databases">
        <title>Genomic Description and Analysis of Intracellular Bacteria, Candidatus Berkiella cookevillensis and Candidatus Berkiella aquae.</title>
        <authorList>
            <person name="Kidane D.T."/>
            <person name="Mehari Y.T."/>
            <person name="Rice F.C."/>
            <person name="Arivett B.A."/>
            <person name="Farone A.L."/>
            <person name="Berk S.G."/>
            <person name="Farone M.B."/>
        </authorList>
    </citation>
    <scope>NUCLEOTIDE SEQUENCE</scope>
    <source>
        <strain evidence="3">HT99</strain>
    </source>
</reference>
<dbReference type="EMBL" id="LKAJ01000007">
    <property type="protein sequence ID" value="KRG20946.1"/>
    <property type="molecule type" value="Genomic_DNA"/>
</dbReference>
<reference evidence="3" key="2">
    <citation type="journal article" date="2016" name="Genome Announc.">
        <title>Draft Genome Sequences of Two Novel Amoeba-Resistant Intranuclear Bacteria, 'Candidatus Berkiella cookevillensis' and 'Candidatus Berkiella aquae'.</title>
        <authorList>
            <person name="Mehari Y.T."/>
            <person name="Arivett B.A."/>
            <person name="Farone A.L."/>
            <person name="Gunderson J.H."/>
            <person name="Farone M.B."/>
        </authorList>
    </citation>
    <scope>NUCLEOTIDE SEQUENCE</scope>
    <source>
        <strain evidence="3">HT99</strain>
    </source>
</reference>
<feature type="transmembrane region" description="Helical" evidence="1">
    <location>
        <begin position="66"/>
        <end position="85"/>
    </location>
</feature>
<dbReference type="EMBL" id="LKAJ02000001">
    <property type="protein sequence ID" value="MCS5710099.1"/>
    <property type="molecule type" value="Genomic_DNA"/>
</dbReference>
<dbReference type="RefSeq" id="WP_075066492.1">
    <property type="nucleotide sequence ID" value="NZ_LKAJ02000001.1"/>
</dbReference>
<feature type="transmembrane region" description="Helical" evidence="1">
    <location>
        <begin position="35"/>
        <end position="54"/>
    </location>
</feature>
<keyword evidence="1" id="KW-0812">Transmembrane</keyword>
<keyword evidence="1" id="KW-1133">Transmembrane helix</keyword>
<keyword evidence="1" id="KW-0472">Membrane</keyword>
<organism evidence="2">
    <name type="scientific">Candidatus Berkiella aquae</name>
    <dbReference type="NCBI Taxonomy" id="295108"/>
    <lineage>
        <taxon>Bacteria</taxon>
        <taxon>Pseudomonadati</taxon>
        <taxon>Pseudomonadota</taxon>
        <taxon>Gammaproteobacteria</taxon>
        <taxon>Candidatus Berkiellales</taxon>
        <taxon>Candidatus Berkiellaceae</taxon>
        <taxon>Candidatus Berkiella</taxon>
    </lineage>
</organism>
<protein>
    <submittedName>
        <fullName evidence="2">Uncharacterized protein</fullName>
    </submittedName>
</protein>
<dbReference type="AlphaFoldDB" id="A0A0Q9YTA8"/>
<dbReference type="STRING" id="295108.HT99x_01866"/>
<accession>A0A0Q9YTA8</accession>
<dbReference type="Proteomes" id="UP000051497">
    <property type="component" value="Unassembled WGS sequence"/>
</dbReference>
<evidence type="ECO:0000313" key="4">
    <source>
        <dbReference type="Proteomes" id="UP000051497"/>
    </source>
</evidence>
<evidence type="ECO:0000313" key="3">
    <source>
        <dbReference type="EMBL" id="MCS5710099.1"/>
    </source>
</evidence>
<comment type="caution">
    <text evidence="2">The sequence shown here is derived from an EMBL/GenBank/DDBJ whole genome shotgun (WGS) entry which is preliminary data.</text>
</comment>
<evidence type="ECO:0000256" key="1">
    <source>
        <dbReference type="SAM" id="Phobius"/>
    </source>
</evidence>